<reference evidence="3 4" key="1">
    <citation type="submission" date="2022-08" db="EMBL/GenBank/DDBJ databases">
        <title>Genome Sequence of the sulphate-reducing bacterium, Pseudodesulfovibrio sp. SYK.</title>
        <authorList>
            <person name="Kondo R."/>
            <person name="Kataoka T."/>
        </authorList>
    </citation>
    <scope>NUCLEOTIDE SEQUENCE [LARGE SCALE GENOMIC DNA]</scope>
    <source>
        <strain evidence="3 4">SYK</strain>
    </source>
</reference>
<evidence type="ECO:0000313" key="4">
    <source>
        <dbReference type="Proteomes" id="UP001317742"/>
    </source>
</evidence>
<dbReference type="PROSITE" id="PS50164">
    <property type="entry name" value="GIY_YIG"/>
    <property type="match status" value="1"/>
</dbReference>
<dbReference type="Gene3D" id="3.40.1440.10">
    <property type="entry name" value="GIY-YIG endonuclease"/>
    <property type="match status" value="1"/>
</dbReference>
<evidence type="ECO:0000259" key="2">
    <source>
        <dbReference type="PROSITE" id="PS50164"/>
    </source>
</evidence>
<feature type="domain" description="GIY-YIG" evidence="2">
    <location>
        <begin position="2"/>
        <end position="77"/>
    </location>
</feature>
<gene>
    <name evidence="3" type="ORF">SYK_08870</name>
</gene>
<dbReference type="InterPro" id="IPR050190">
    <property type="entry name" value="UPF0213_domain"/>
</dbReference>
<dbReference type="PANTHER" id="PTHR34477">
    <property type="entry name" value="UPF0213 PROTEIN YHBQ"/>
    <property type="match status" value="1"/>
</dbReference>
<comment type="similarity">
    <text evidence="1">Belongs to the UPF0213 family.</text>
</comment>
<dbReference type="EMBL" id="AP026709">
    <property type="protein sequence ID" value="BDQ36527.1"/>
    <property type="molecule type" value="Genomic_DNA"/>
</dbReference>
<evidence type="ECO:0000256" key="1">
    <source>
        <dbReference type="ARBA" id="ARBA00007435"/>
    </source>
</evidence>
<dbReference type="Proteomes" id="UP001317742">
    <property type="component" value="Chromosome"/>
</dbReference>
<name>A0ABM8AYD8_9BACT</name>
<keyword evidence="4" id="KW-1185">Reference proteome</keyword>
<organism evidence="3 4">
    <name type="scientific">Pseudodesulfovibrio nedwellii</name>
    <dbReference type="NCBI Taxonomy" id="2973072"/>
    <lineage>
        <taxon>Bacteria</taxon>
        <taxon>Pseudomonadati</taxon>
        <taxon>Thermodesulfobacteriota</taxon>
        <taxon>Desulfovibrionia</taxon>
        <taxon>Desulfovibrionales</taxon>
        <taxon>Desulfovibrionaceae</taxon>
    </lineage>
</organism>
<dbReference type="InterPro" id="IPR035901">
    <property type="entry name" value="GIY-YIG_endonuc_sf"/>
</dbReference>
<dbReference type="CDD" id="cd10456">
    <property type="entry name" value="GIY-YIG_UPF0213"/>
    <property type="match status" value="1"/>
</dbReference>
<dbReference type="PANTHER" id="PTHR34477:SF1">
    <property type="entry name" value="UPF0213 PROTEIN YHBQ"/>
    <property type="match status" value="1"/>
</dbReference>
<sequence length="87" mass="10060">MQHWYVYLMRCADDSLYCGITTDIERRLKEHNAGTASKYTRPRRPVKVAVCGEVPDKSTALKLEIEIKKQHRNHKIPHLKASTNALQ</sequence>
<evidence type="ECO:0000313" key="3">
    <source>
        <dbReference type="EMBL" id="BDQ36527.1"/>
    </source>
</evidence>
<dbReference type="Pfam" id="PF01541">
    <property type="entry name" value="GIY-YIG"/>
    <property type="match status" value="1"/>
</dbReference>
<dbReference type="SUPFAM" id="SSF82771">
    <property type="entry name" value="GIY-YIG endonuclease"/>
    <property type="match status" value="1"/>
</dbReference>
<dbReference type="InterPro" id="IPR000305">
    <property type="entry name" value="GIY-YIG_endonuc"/>
</dbReference>
<protein>
    <submittedName>
        <fullName evidence="3">GIY-YIG domain-containing protein</fullName>
    </submittedName>
</protein>
<proteinExistence type="inferred from homology"/>
<accession>A0ABM8AYD8</accession>